<comment type="caution">
    <text evidence="4">The sequence shown here is derived from an EMBL/GenBank/DDBJ whole genome shotgun (WGS) entry which is preliminary data.</text>
</comment>
<accession>A0ABQ5YL01</accession>
<feature type="coiled-coil region" evidence="1">
    <location>
        <begin position="280"/>
        <end position="314"/>
    </location>
</feature>
<feature type="domain" description="Tox-GHH2" evidence="3">
    <location>
        <begin position="427"/>
        <end position="508"/>
    </location>
</feature>
<reference evidence="5" key="1">
    <citation type="journal article" date="2019" name="Int. J. Syst. Evol. Microbiol.">
        <title>The Global Catalogue of Microorganisms (GCM) 10K type strain sequencing project: providing services to taxonomists for standard genome sequencing and annotation.</title>
        <authorList>
            <consortium name="The Broad Institute Genomics Platform"/>
            <consortium name="The Broad Institute Genome Sequencing Center for Infectious Disease"/>
            <person name="Wu L."/>
            <person name="Ma J."/>
        </authorList>
    </citation>
    <scope>NUCLEOTIDE SEQUENCE [LARGE SCALE GENOMIC DNA]</scope>
    <source>
        <strain evidence="5">NBRC 110044</strain>
    </source>
</reference>
<name>A0ABQ5YL01_9NEIS</name>
<dbReference type="RefSeq" id="WP_284198340.1">
    <property type="nucleotide sequence ID" value="NZ_BSOG01000007.1"/>
</dbReference>
<feature type="region of interest" description="Disordered" evidence="2">
    <location>
        <begin position="529"/>
        <end position="551"/>
    </location>
</feature>
<gene>
    <name evidence="4" type="ORF">GCM10007907_40690</name>
</gene>
<keyword evidence="1" id="KW-0175">Coiled coil</keyword>
<evidence type="ECO:0000313" key="4">
    <source>
        <dbReference type="EMBL" id="GLR15279.1"/>
    </source>
</evidence>
<evidence type="ECO:0000256" key="1">
    <source>
        <dbReference type="SAM" id="Coils"/>
    </source>
</evidence>
<dbReference type="Proteomes" id="UP001156706">
    <property type="component" value="Unassembled WGS sequence"/>
</dbReference>
<dbReference type="Pfam" id="PF13665">
    <property type="entry name" value="Tox-PAAR-like"/>
    <property type="match status" value="1"/>
</dbReference>
<keyword evidence="5" id="KW-1185">Reference proteome</keyword>
<organism evidence="4 5">
    <name type="scientific">Chitinimonas prasina</name>
    <dbReference type="NCBI Taxonomy" id="1434937"/>
    <lineage>
        <taxon>Bacteria</taxon>
        <taxon>Pseudomonadati</taxon>
        <taxon>Pseudomonadota</taxon>
        <taxon>Betaproteobacteria</taxon>
        <taxon>Neisseriales</taxon>
        <taxon>Chitinibacteraceae</taxon>
        <taxon>Chitinimonas</taxon>
    </lineage>
</organism>
<dbReference type="CDD" id="cd14740">
    <property type="entry name" value="PAAR_4"/>
    <property type="match status" value="1"/>
</dbReference>
<evidence type="ECO:0000313" key="5">
    <source>
        <dbReference type="Proteomes" id="UP001156706"/>
    </source>
</evidence>
<evidence type="ECO:0000256" key="2">
    <source>
        <dbReference type="SAM" id="MobiDB-lite"/>
    </source>
</evidence>
<evidence type="ECO:0000259" key="3">
    <source>
        <dbReference type="Pfam" id="PF15635"/>
    </source>
</evidence>
<sequence length="551" mass="59750">MSHNVFANNNEICAKSASGSSNLATDTCFSPGAPMPGVPVPYMNSCKASDITKGSKTVAIKGMEVCMEDKSYFATSYGDEAATQGLKRGVVSTSVQGKCRFIGWSPNVFVEGLAVTRHLDMVTHNHNSPANTPPMHYMSNADPSNPCKKDYEQIAKRCAPDDHKDRAKRGKGVPKDKQGKVDKAGNWVMDHCGPLMVHPGDNFEDWKKDFGDLGSLMKKASDQLKNDVIAKMEKEIAEFAAKKLTKMAVRRGLTGWIPVVGWVLTAVDVAATGYEIATTVSTMKDELADLKKTVDNLKKESDNVTKAFKDYEDKLKKYGTMSADEKNKAEREVMAAVQGAYGAANPCLRARKCALVPYNKADKDNGWLGKGCCPGQTGHHLLPDAMFRSADKQEQAKAFETWKKSYGGKKDKSKLTASDMPRDHKANAKCWDKYKEGPAPTICLEGTDNTSGSHGLVHSATSTLLAPFKSSPTMDYTKARSLLAKEISVAYGCDADCLEAQLDEAYCKMYTCGGNKPCPEKLKDAKVVPHDGMPNGGPKTGDGTVNTDMDG</sequence>
<proteinExistence type="predicted"/>
<dbReference type="EMBL" id="BSOG01000007">
    <property type="protein sequence ID" value="GLR15279.1"/>
    <property type="molecule type" value="Genomic_DNA"/>
</dbReference>
<feature type="region of interest" description="Disordered" evidence="2">
    <location>
        <begin position="162"/>
        <end position="181"/>
    </location>
</feature>
<dbReference type="InterPro" id="IPR028917">
    <property type="entry name" value="Tox-GHH2_domain"/>
</dbReference>
<dbReference type="Pfam" id="PF15635">
    <property type="entry name" value="Tox-GHH2"/>
    <property type="match status" value="1"/>
</dbReference>
<protein>
    <recommendedName>
        <fullName evidence="3">Tox-GHH2 domain-containing protein</fullName>
    </recommendedName>
</protein>